<evidence type="ECO:0000259" key="3">
    <source>
        <dbReference type="Pfam" id="PF03061"/>
    </source>
</evidence>
<dbReference type="Pfam" id="PF03061">
    <property type="entry name" value="4HBT"/>
    <property type="match status" value="1"/>
</dbReference>
<feature type="domain" description="Thioesterase" evidence="3">
    <location>
        <begin position="63"/>
        <end position="140"/>
    </location>
</feature>
<keyword evidence="2" id="KW-0378">Hydrolase</keyword>
<dbReference type="OrthoDB" id="9813282at2"/>
<gene>
    <name evidence="4" type="ordered locus">Tcur_3607</name>
</gene>
<organism evidence="4 5">
    <name type="scientific">Thermomonospora curvata (strain ATCC 19995 / DSM 43183 / JCM 3096 / KCTC 9072 / NBRC 15933 / NCIMB 10081 / Henssen B9)</name>
    <dbReference type="NCBI Taxonomy" id="471852"/>
    <lineage>
        <taxon>Bacteria</taxon>
        <taxon>Bacillati</taxon>
        <taxon>Actinomycetota</taxon>
        <taxon>Actinomycetes</taxon>
        <taxon>Streptosporangiales</taxon>
        <taxon>Thermomonosporaceae</taxon>
        <taxon>Thermomonospora</taxon>
    </lineage>
</organism>
<sequence>MSVESELELWNTLSGAELIKAIGEGRFPQLTPINDHIGQRVVDAEHGRVELAWSPEEKLCNPGGTVHGGYIAMILDNAVCLAASSTCEYFLPMLTLSLSVDYVRPVQAGRTYRVEGRCVHPGRTRMLSTAAVTDADGKLLAQATASVVPNQAFVR</sequence>
<dbReference type="Gene3D" id="3.10.129.10">
    <property type="entry name" value="Hotdog Thioesterase"/>
    <property type="match status" value="1"/>
</dbReference>
<dbReference type="eggNOG" id="COG2050">
    <property type="taxonomic scope" value="Bacteria"/>
</dbReference>
<dbReference type="HOGENOM" id="CLU_089876_3_0_11"/>
<dbReference type="InterPro" id="IPR003736">
    <property type="entry name" value="PAAI_dom"/>
</dbReference>
<dbReference type="GO" id="GO:0047617">
    <property type="term" value="F:fatty acyl-CoA hydrolase activity"/>
    <property type="evidence" value="ECO:0007669"/>
    <property type="project" value="InterPro"/>
</dbReference>
<reference evidence="4 5" key="1">
    <citation type="journal article" date="2011" name="Stand. Genomic Sci.">
        <title>Complete genome sequence of Thermomonospora curvata type strain (B9).</title>
        <authorList>
            <person name="Chertkov O."/>
            <person name="Sikorski J."/>
            <person name="Nolan M."/>
            <person name="Lapidus A."/>
            <person name="Lucas S."/>
            <person name="Del Rio T.G."/>
            <person name="Tice H."/>
            <person name="Cheng J.F."/>
            <person name="Goodwin L."/>
            <person name="Pitluck S."/>
            <person name="Liolios K."/>
            <person name="Ivanova N."/>
            <person name="Mavromatis K."/>
            <person name="Mikhailova N."/>
            <person name="Ovchinnikova G."/>
            <person name="Pati A."/>
            <person name="Chen A."/>
            <person name="Palaniappan K."/>
            <person name="Djao O.D."/>
            <person name="Land M."/>
            <person name="Hauser L."/>
            <person name="Chang Y.J."/>
            <person name="Jeffries C.D."/>
            <person name="Brettin T."/>
            <person name="Han C."/>
            <person name="Detter J.C."/>
            <person name="Rohde M."/>
            <person name="Goker M."/>
            <person name="Woyke T."/>
            <person name="Bristow J."/>
            <person name="Eisen J.A."/>
            <person name="Markowitz V."/>
            <person name="Hugenholtz P."/>
            <person name="Klenk H.P."/>
            <person name="Kyrpides N.C."/>
        </authorList>
    </citation>
    <scope>NUCLEOTIDE SEQUENCE [LARGE SCALE GENOMIC DNA]</scope>
    <source>
        <strain evidence="5">ATCC 19995 / DSM 43183 / JCM 3096 / KCTC 9072 / NBRC 15933 / NCIMB 10081 / Henssen B9</strain>
    </source>
</reference>
<dbReference type="EMBL" id="CP001738">
    <property type="protein sequence ID" value="ACY99141.1"/>
    <property type="molecule type" value="Genomic_DNA"/>
</dbReference>
<protein>
    <submittedName>
        <fullName evidence="4">Thioesterase superfamily protein</fullName>
    </submittedName>
</protein>
<dbReference type="CDD" id="cd03443">
    <property type="entry name" value="PaaI_thioesterase"/>
    <property type="match status" value="1"/>
</dbReference>
<evidence type="ECO:0000313" key="4">
    <source>
        <dbReference type="EMBL" id="ACY99141.1"/>
    </source>
</evidence>
<dbReference type="InterPro" id="IPR006683">
    <property type="entry name" value="Thioestr_dom"/>
</dbReference>
<dbReference type="NCBIfam" id="TIGR00369">
    <property type="entry name" value="unchar_dom_1"/>
    <property type="match status" value="1"/>
</dbReference>
<keyword evidence="5" id="KW-1185">Reference proteome</keyword>
<comment type="similarity">
    <text evidence="1">Belongs to the thioesterase PaaI family.</text>
</comment>
<dbReference type="SUPFAM" id="SSF54637">
    <property type="entry name" value="Thioesterase/thiol ester dehydrase-isomerase"/>
    <property type="match status" value="1"/>
</dbReference>
<dbReference type="STRING" id="471852.Tcur_3607"/>
<evidence type="ECO:0000313" key="5">
    <source>
        <dbReference type="Proteomes" id="UP000001918"/>
    </source>
</evidence>
<evidence type="ECO:0000256" key="2">
    <source>
        <dbReference type="ARBA" id="ARBA00022801"/>
    </source>
</evidence>
<accession>D1ABW8</accession>
<dbReference type="KEGG" id="tcu:Tcur_3607"/>
<dbReference type="Proteomes" id="UP000001918">
    <property type="component" value="Chromosome"/>
</dbReference>
<dbReference type="RefSeq" id="WP_012853925.1">
    <property type="nucleotide sequence ID" value="NC_013510.1"/>
</dbReference>
<evidence type="ECO:0000256" key="1">
    <source>
        <dbReference type="ARBA" id="ARBA00008324"/>
    </source>
</evidence>
<dbReference type="AlphaFoldDB" id="D1ABW8"/>
<dbReference type="InterPro" id="IPR029069">
    <property type="entry name" value="HotDog_dom_sf"/>
</dbReference>
<dbReference type="PANTHER" id="PTHR21660">
    <property type="entry name" value="THIOESTERASE SUPERFAMILY MEMBER-RELATED"/>
    <property type="match status" value="1"/>
</dbReference>
<dbReference type="InterPro" id="IPR039298">
    <property type="entry name" value="ACOT13"/>
</dbReference>
<dbReference type="PANTHER" id="PTHR21660:SF1">
    <property type="entry name" value="ACYL-COENZYME A THIOESTERASE 13"/>
    <property type="match status" value="1"/>
</dbReference>
<name>D1ABW8_THECD</name>
<proteinExistence type="inferred from homology"/>